<dbReference type="InterPro" id="IPR036895">
    <property type="entry name" value="Uracil-DNA_glycosylase-like_sf"/>
</dbReference>
<dbReference type="Pfam" id="PF03167">
    <property type="entry name" value="UDG"/>
    <property type="match status" value="1"/>
</dbReference>
<dbReference type="EMBL" id="JBHSNA010000022">
    <property type="protein sequence ID" value="MFC5567936.1"/>
    <property type="molecule type" value="Genomic_DNA"/>
</dbReference>
<organism evidence="11 12">
    <name type="scientific">Rubellimicrobium aerolatum</name>
    <dbReference type="NCBI Taxonomy" id="490979"/>
    <lineage>
        <taxon>Bacteria</taxon>
        <taxon>Pseudomonadati</taxon>
        <taxon>Pseudomonadota</taxon>
        <taxon>Alphaproteobacteria</taxon>
        <taxon>Rhodobacterales</taxon>
        <taxon>Roseobacteraceae</taxon>
        <taxon>Rubellimicrobium</taxon>
    </lineage>
</organism>
<keyword evidence="4" id="KW-0479">Metal-binding</keyword>
<comment type="caution">
    <text evidence="11">The sequence shown here is derived from an EMBL/GenBank/DDBJ whole genome shotgun (WGS) entry which is preliminary data.</text>
</comment>
<evidence type="ECO:0000313" key="12">
    <source>
        <dbReference type="Proteomes" id="UP001596056"/>
    </source>
</evidence>
<dbReference type="CDD" id="cd10030">
    <property type="entry name" value="UDG-F4_TTUDGA_SPO1dp_like"/>
    <property type="match status" value="1"/>
</dbReference>
<reference evidence="12" key="1">
    <citation type="journal article" date="2019" name="Int. J. Syst. Evol. Microbiol.">
        <title>The Global Catalogue of Microorganisms (GCM) 10K type strain sequencing project: providing services to taxonomists for standard genome sequencing and annotation.</title>
        <authorList>
            <consortium name="The Broad Institute Genomics Platform"/>
            <consortium name="The Broad Institute Genome Sequencing Center for Infectious Disease"/>
            <person name="Wu L."/>
            <person name="Ma J."/>
        </authorList>
    </citation>
    <scope>NUCLEOTIDE SEQUENCE [LARGE SCALE GENOMIC DNA]</scope>
    <source>
        <strain evidence="12">KACC 11588</strain>
    </source>
</reference>
<evidence type="ECO:0000256" key="9">
    <source>
        <dbReference type="ARBA" id="ARBA00023204"/>
    </source>
</evidence>
<dbReference type="NCBIfam" id="TIGR03914">
    <property type="entry name" value="UDG_fam_dom"/>
    <property type="match status" value="1"/>
</dbReference>
<evidence type="ECO:0000256" key="1">
    <source>
        <dbReference type="ARBA" id="ARBA00006521"/>
    </source>
</evidence>
<keyword evidence="6" id="KW-0378">Hydrolase</keyword>
<dbReference type="NCBIfam" id="TIGR00758">
    <property type="entry name" value="UDG_fam4"/>
    <property type="match status" value="1"/>
</dbReference>
<dbReference type="Proteomes" id="UP001596056">
    <property type="component" value="Unassembled WGS sequence"/>
</dbReference>
<gene>
    <name evidence="11" type="ORF">ACFPOC_16100</name>
</gene>
<evidence type="ECO:0000256" key="5">
    <source>
        <dbReference type="ARBA" id="ARBA00022763"/>
    </source>
</evidence>
<dbReference type="SMART" id="SM00986">
    <property type="entry name" value="UDG"/>
    <property type="match status" value="1"/>
</dbReference>
<dbReference type="SMART" id="SM00987">
    <property type="entry name" value="UreE_C"/>
    <property type="match status" value="1"/>
</dbReference>
<evidence type="ECO:0000313" key="11">
    <source>
        <dbReference type="EMBL" id="MFC5567936.1"/>
    </source>
</evidence>
<dbReference type="InterPro" id="IPR005273">
    <property type="entry name" value="Ura-DNA_glyco_family4"/>
</dbReference>
<dbReference type="NCBIfam" id="TIGR03915">
    <property type="entry name" value="SAM_7_link_chp"/>
    <property type="match status" value="1"/>
</dbReference>
<comment type="similarity">
    <text evidence="1">Belongs to the uracil-DNA glycosylase (UDG) superfamily. Type 4 (UDGa) family.</text>
</comment>
<evidence type="ECO:0000256" key="6">
    <source>
        <dbReference type="ARBA" id="ARBA00022801"/>
    </source>
</evidence>
<evidence type="ECO:0000256" key="3">
    <source>
        <dbReference type="ARBA" id="ARBA00022485"/>
    </source>
</evidence>
<evidence type="ECO:0000256" key="8">
    <source>
        <dbReference type="ARBA" id="ARBA00023014"/>
    </source>
</evidence>
<dbReference type="Pfam" id="PF13566">
    <property type="entry name" value="DUF4130"/>
    <property type="match status" value="1"/>
</dbReference>
<keyword evidence="12" id="KW-1185">Reference proteome</keyword>
<dbReference type="PANTHER" id="PTHR33693:SF9">
    <property type="entry name" value="TYPE-4 URACIL-DNA GLYCOSYLASE"/>
    <property type="match status" value="1"/>
</dbReference>
<feature type="domain" description="Uracil-DNA glycosylase-like" evidence="10">
    <location>
        <begin position="309"/>
        <end position="469"/>
    </location>
</feature>
<keyword evidence="9" id="KW-0234">DNA repair</keyword>
<dbReference type="SUPFAM" id="SSF52141">
    <property type="entry name" value="Uracil-DNA glycosylase-like"/>
    <property type="match status" value="1"/>
</dbReference>
<keyword evidence="7" id="KW-0408">Iron</keyword>
<keyword evidence="3" id="KW-0004">4Fe-4S</keyword>
<accession>A0ABW0SGA5</accession>
<dbReference type="InterPro" id="IPR025404">
    <property type="entry name" value="DUF4130"/>
</dbReference>
<dbReference type="PANTHER" id="PTHR33693">
    <property type="entry name" value="TYPE-5 URACIL-DNA GLYCOSYLASE"/>
    <property type="match status" value="1"/>
</dbReference>
<dbReference type="InterPro" id="IPR051536">
    <property type="entry name" value="UDG_Type-4/5"/>
</dbReference>
<sequence>MPHVTLPKVGTAEAWREAARACLSARIPPEAITWSRGPAESVLWAEDEPPPAAKAGAIRVPESFVHLAAQVCWHAHPERFARLYAVLWRLRTEPTLMRDPADRDLLALRQMERAVHRDLHKLKAFVRFREIGDRTAPRRRFAAWFEPAHFTLEPAAPFFARRFADMDFSIATPDLILHCEDGAVRFEDGAEKPDLPEDAAEDLWLTYFRHIFNPARVKTARMLAEMPKRYWKNLPETAAIPDLLANAETRVRDMAEAAPTRAPFYAKAIAARPKAPALLPETGSLAALHAEEAACARCPLHADATQVVPGEGPPNAALMLVGEQPGDQEDLQGRPFVGPAGQLLDDILAQAGLDRRELFLTNAVKHFKFALKGRRRIHASPASGEIAACRWWLRQEIELVRPRLVVALGATAAESLTGSREGILKRRGTIEEGPEGLPVFLTVHPSFLLRLPDPVAREMETERFRQDLLAAREHLERLMAA</sequence>
<keyword evidence="8" id="KW-0411">Iron-sulfur</keyword>
<evidence type="ECO:0000256" key="7">
    <source>
        <dbReference type="ARBA" id="ARBA00023004"/>
    </source>
</evidence>
<dbReference type="InterPro" id="IPR023875">
    <property type="entry name" value="DNA_repair_put"/>
</dbReference>
<evidence type="ECO:0000256" key="2">
    <source>
        <dbReference type="ARBA" id="ARBA00019403"/>
    </source>
</evidence>
<proteinExistence type="inferred from homology"/>
<keyword evidence="5" id="KW-0227">DNA damage</keyword>
<dbReference type="InterPro" id="IPR005122">
    <property type="entry name" value="Uracil-DNA_glycosylase-like"/>
</dbReference>
<evidence type="ECO:0000259" key="10">
    <source>
        <dbReference type="SMART" id="SM00986"/>
    </source>
</evidence>
<dbReference type="Gene3D" id="3.40.470.10">
    <property type="entry name" value="Uracil-DNA glycosylase-like domain"/>
    <property type="match status" value="1"/>
</dbReference>
<evidence type="ECO:0000256" key="4">
    <source>
        <dbReference type="ARBA" id="ARBA00022723"/>
    </source>
</evidence>
<name>A0ABW0SGA5_9RHOB</name>
<dbReference type="RefSeq" id="WP_209842858.1">
    <property type="nucleotide sequence ID" value="NZ_JAGGJP010000019.1"/>
</dbReference>
<protein>
    <recommendedName>
        <fullName evidence="2">Type-4 uracil-DNA glycosylase</fullName>
    </recommendedName>
</protein>